<protein>
    <submittedName>
        <fullName evidence="1">Oxidoreductase</fullName>
    </submittedName>
</protein>
<dbReference type="EMBL" id="JBHTIW010000004">
    <property type="protein sequence ID" value="MFD0919720.1"/>
    <property type="molecule type" value="Genomic_DNA"/>
</dbReference>
<evidence type="ECO:0000313" key="1">
    <source>
        <dbReference type="EMBL" id="MFD0919720.1"/>
    </source>
</evidence>
<dbReference type="RefSeq" id="WP_263251761.1">
    <property type="nucleotide sequence ID" value="NZ_BAABLT010000052.1"/>
</dbReference>
<sequence length="116" mass="13372">MGLFDRLRGRRRPAVGRGARHSRDIAHLIDWAASHRGVEGYLEPRTTVIETTLVLIAHDGEWTRRRVDGPAAAHKLAHRLGIPCYEVAKVGYPQRMRDYLARQRILRERRRRGTDG</sequence>
<evidence type="ECO:0000313" key="2">
    <source>
        <dbReference type="Proteomes" id="UP001597018"/>
    </source>
</evidence>
<keyword evidence="2" id="KW-1185">Reference proteome</keyword>
<proteinExistence type="predicted"/>
<organism evidence="1 2">
    <name type="scientific">Saccharopolyspora rosea</name>
    <dbReference type="NCBI Taxonomy" id="524884"/>
    <lineage>
        <taxon>Bacteria</taxon>
        <taxon>Bacillati</taxon>
        <taxon>Actinomycetota</taxon>
        <taxon>Actinomycetes</taxon>
        <taxon>Pseudonocardiales</taxon>
        <taxon>Pseudonocardiaceae</taxon>
        <taxon>Saccharopolyspora</taxon>
    </lineage>
</organism>
<name>A0ABW3FNN0_9PSEU</name>
<comment type="caution">
    <text evidence="1">The sequence shown here is derived from an EMBL/GenBank/DDBJ whole genome shotgun (WGS) entry which is preliminary data.</text>
</comment>
<accession>A0ABW3FNN0</accession>
<reference evidence="2" key="1">
    <citation type="journal article" date="2019" name="Int. J. Syst. Evol. Microbiol.">
        <title>The Global Catalogue of Microorganisms (GCM) 10K type strain sequencing project: providing services to taxonomists for standard genome sequencing and annotation.</title>
        <authorList>
            <consortium name="The Broad Institute Genomics Platform"/>
            <consortium name="The Broad Institute Genome Sequencing Center for Infectious Disease"/>
            <person name="Wu L."/>
            <person name="Ma J."/>
        </authorList>
    </citation>
    <scope>NUCLEOTIDE SEQUENCE [LARGE SCALE GENOMIC DNA]</scope>
    <source>
        <strain evidence="2">CCUG 56401</strain>
    </source>
</reference>
<dbReference type="Proteomes" id="UP001597018">
    <property type="component" value="Unassembled WGS sequence"/>
</dbReference>
<gene>
    <name evidence="1" type="ORF">ACFQ16_08195</name>
</gene>